<dbReference type="SUPFAM" id="SSF53659">
    <property type="entry name" value="Isocitrate/Isopropylmalate dehydrogenase-like"/>
    <property type="match status" value="1"/>
</dbReference>
<reference evidence="5 6" key="1">
    <citation type="submission" date="2017-08" db="EMBL/GenBank/DDBJ databases">
        <title>The whole genome shortgun sequences of strain Leeuwenhoekiella nanhaiensis G18 from the South China Sea.</title>
        <authorList>
            <person name="Liu Q."/>
        </authorList>
    </citation>
    <scope>NUCLEOTIDE SEQUENCE [LARGE SCALE GENOMIC DNA]</scope>
    <source>
        <strain evidence="5 6">G18</strain>
    </source>
</reference>
<evidence type="ECO:0000313" key="5">
    <source>
        <dbReference type="EMBL" id="PHQ30712.1"/>
    </source>
</evidence>
<dbReference type="AlphaFoldDB" id="A0A2G1VVC0"/>
<proteinExistence type="predicted"/>
<dbReference type="PANTHER" id="PTHR30004">
    <property type="entry name" value="4-HYDROXYTHREONINE-4-PHOSPHATE DEHYDROGENASE"/>
    <property type="match status" value="1"/>
</dbReference>
<sequence length="358" mass="39199">MKEQSIKLGISIGDLNGIGGEIVFRTFADPLMLDFCTPVIFASAKTVSYILKHFELDINFQGVKHASQAIEGKINVVNVWSENPMIHFGKEEPEAGAYAIKSLKAAVAALKNGDIDTLVTAPINKSSIQAEDFKFPGHTDYLNQELEGNSLMFMVTEELKVGLLTDHVPVSDVSVTITADLIRKKFETIHHSLVQDFGVEKPKIAFLGINPHVGDNGVIGKEDDTVLIPTLAELRSKGKITYGPYAADSFFGSGNYKNFDAIIAAYHDQGLVPFKTLAFGKGVNYTAGLNKVRTSPDHGTAFEIAGKGVADTGSFKEAVFMALDIFKKREEYAELTQNVLKKQPRKKQSGGRSRKKER</sequence>
<evidence type="ECO:0000256" key="2">
    <source>
        <dbReference type="ARBA" id="ARBA00023002"/>
    </source>
</evidence>
<keyword evidence="3" id="KW-0520">NAD</keyword>
<organism evidence="5 6">
    <name type="scientific">Leeuwenhoekiella nanhaiensis</name>
    <dbReference type="NCBI Taxonomy" id="1655491"/>
    <lineage>
        <taxon>Bacteria</taxon>
        <taxon>Pseudomonadati</taxon>
        <taxon>Bacteroidota</taxon>
        <taxon>Flavobacteriia</taxon>
        <taxon>Flavobacteriales</taxon>
        <taxon>Flavobacteriaceae</taxon>
        <taxon>Leeuwenhoekiella</taxon>
    </lineage>
</organism>
<keyword evidence="2" id="KW-0560">Oxidoreductase</keyword>
<dbReference type="GO" id="GO:0046872">
    <property type="term" value="F:metal ion binding"/>
    <property type="evidence" value="ECO:0007669"/>
    <property type="project" value="UniProtKB-KW"/>
</dbReference>
<comment type="caution">
    <text evidence="5">The sequence shown here is derived from an EMBL/GenBank/DDBJ whole genome shotgun (WGS) entry which is preliminary data.</text>
</comment>
<keyword evidence="6" id="KW-1185">Reference proteome</keyword>
<dbReference type="Pfam" id="PF04166">
    <property type="entry name" value="PdxA"/>
    <property type="match status" value="1"/>
</dbReference>
<dbReference type="Proteomes" id="UP000229433">
    <property type="component" value="Unassembled WGS sequence"/>
</dbReference>
<evidence type="ECO:0000256" key="4">
    <source>
        <dbReference type="SAM" id="MobiDB-lite"/>
    </source>
</evidence>
<dbReference type="NCBIfam" id="TIGR00557">
    <property type="entry name" value="pdxA"/>
    <property type="match status" value="1"/>
</dbReference>
<evidence type="ECO:0000313" key="6">
    <source>
        <dbReference type="Proteomes" id="UP000229433"/>
    </source>
</evidence>
<keyword evidence="1" id="KW-0479">Metal-binding</keyword>
<dbReference type="EMBL" id="NQXA01000001">
    <property type="protein sequence ID" value="PHQ30712.1"/>
    <property type="molecule type" value="Genomic_DNA"/>
</dbReference>
<dbReference type="GO" id="GO:0051287">
    <property type="term" value="F:NAD binding"/>
    <property type="evidence" value="ECO:0007669"/>
    <property type="project" value="InterPro"/>
</dbReference>
<accession>A0A2G1VVC0</accession>
<dbReference type="InterPro" id="IPR005255">
    <property type="entry name" value="PdxA_fam"/>
</dbReference>
<feature type="compositionally biased region" description="Basic residues" evidence="4">
    <location>
        <begin position="342"/>
        <end position="358"/>
    </location>
</feature>
<dbReference type="GO" id="GO:0016491">
    <property type="term" value="F:oxidoreductase activity"/>
    <property type="evidence" value="ECO:0007669"/>
    <property type="project" value="UniProtKB-KW"/>
</dbReference>
<dbReference type="OrthoDB" id="9801783at2"/>
<dbReference type="RefSeq" id="WP_099644253.1">
    <property type="nucleotide sequence ID" value="NZ_KZ319287.1"/>
</dbReference>
<evidence type="ECO:0000256" key="3">
    <source>
        <dbReference type="ARBA" id="ARBA00023027"/>
    </source>
</evidence>
<dbReference type="Gene3D" id="3.40.718.10">
    <property type="entry name" value="Isopropylmalate Dehydrogenase"/>
    <property type="match status" value="1"/>
</dbReference>
<gene>
    <name evidence="5" type="primary">pdxA</name>
    <name evidence="5" type="ORF">CJ305_00330</name>
</gene>
<evidence type="ECO:0000256" key="1">
    <source>
        <dbReference type="ARBA" id="ARBA00022723"/>
    </source>
</evidence>
<name>A0A2G1VVC0_9FLAO</name>
<protein>
    <submittedName>
        <fullName evidence="5">4-hydroxythreonine-4-phosphate dehydrogenase PdxA</fullName>
    </submittedName>
</protein>
<dbReference type="PANTHER" id="PTHR30004:SF6">
    <property type="entry name" value="D-THREONATE 4-PHOSPHATE DEHYDROGENASE"/>
    <property type="match status" value="1"/>
</dbReference>
<feature type="region of interest" description="Disordered" evidence="4">
    <location>
        <begin position="337"/>
        <end position="358"/>
    </location>
</feature>